<evidence type="ECO:0000313" key="2">
    <source>
        <dbReference type="EMBL" id="PQJ12804.1"/>
    </source>
</evidence>
<evidence type="ECO:0000256" key="1">
    <source>
        <dbReference type="SAM" id="Phobius"/>
    </source>
</evidence>
<keyword evidence="1" id="KW-0812">Transmembrane</keyword>
<dbReference type="AlphaFoldDB" id="A0A2S7T1H7"/>
<protein>
    <recommendedName>
        <fullName evidence="4">DUF3592 domain-containing protein</fullName>
    </recommendedName>
</protein>
<dbReference type="RefSeq" id="WP_105037688.1">
    <property type="nucleotide sequence ID" value="NZ_PPSL01000001.1"/>
</dbReference>
<gene>
    <name evidence="2" type="ORF">CJD36_003400</name>
</gene>
<keyword evidence="1" id="KW-1133">Transmembrane helix</keyword>
<dbReference type="EMBL" id="PPSL01000001">
    <property type="protein sequence ID" value="PQJ12804.1"/>
    <property type="molecule type" value="Genomic_DNA"/>
</dbReference>
<evidence type="ECO:0000313" key="3">
    <source>
        <dbReference type="Proteomes" id="UP000239872"/>
    </source>
</evidence>
<keyword evidence="1" id="KW-0472">Membrane</keyword>
<comment type="caution">
    <text evidence="2">The sequence shown here is derived from an EMBL/GenBank/DDBJ whole genome shotgun (WGS) entry which is preliminary data.</text>
</comment>
<evidence type="ECO:0008006" key="4">
    <source>
        <dbReference type="Google" id="ProtNLM"/>
    </source>
</evidence>
<dbReference type="Proteomes" id="UP000239872">
    <property type="component" value="Unassembled WGS sequence"/>
</dbReference>
<dbReference type="OrthoDB" id="661710at2"/>
<reference evidence="2 3" key="1">
    <citation type="submission" date="2018-01" db="EMBL/GenBank/DDBJ databases">
        <title>A novel member of the phylum Bacteroidetes isolated from glacier ice.</title>
        <authorList>
            <person name="Liu Q."/>
            <person name="Xin Y.-H."/>
        </authorList>
    </citation>
    <scope>NUCLEOTIDE SEQUENCE [LARGE SCALE GENOMIC DNA]</scope>
    <source>
        <strain evidence="2 3">RB1R16</strain>
    </source>
</reference>
<organism evidence="2 3">
    <name type="scientific">Flavipsychrobacter stenotrophus</name>
    <dbReference type="NCBI Taxonomy" id="2077091"/>
    <lineage>
        <taxon>Bacteria</taxon>
        <taxon>Pseudomonadati</taxon>
        <taxon>Bacteroidota</taxon>
        <taxon>Chitinophagia</taxon>
        <taxon>Chitinophagales</taxon>
        <taxon>Chitinophagaceae</taxon>
        <taxon>Flavipsychrobacter</taxon>
    </lineage>
</organism>
<keyword evidence="3" id="KW-1185">Reference proteome</keyword>
<proteinExistence type="predicted"/>
<feature type="transmembrane region" description="Helical" evidence="1">
    <location>
        <begin position="67"/>
        <end position="86"/>
    </location>
</feature>
<feature type="transmembrane region" description="Helical" evidence="1">
    <location>
        <begin position="31"/>
        <end position="55"/>
    </location>
</feature>
<sequence>MSTELTHYKEALNANELGFLIKKEGRERRQYVKVFTIFMVVSFVVPYVAAWYRVYDGAPNAFSYPKFFTAATVLLTISSFATYFSYRYNLRHLQHDIKYGTKTVSTNHVTRKVHVPYNDTYHFYIDSHIKLSIEVSANDYDFFSEGDEISIEYTTYSREYLGYF</sequence>
<accession>A0A2S7T1H7</accession>
<name>A0A2S7T1H7_9BACT</name>